<evidence type="ECO:0000256" key="3">
    <source>
        <dbReference type="ARBA" id="ARBA00022691"/>
    </source>
</evidence>
<dbReference type="PANTHER" id="PTHR21392">
    <property type="entry name" value="TRNA-URIDINE AMINOCARBOXYPROPYLTRANSFERASE 2"/>
    <property type="match status" value="1"/>
</dbReference>
<evidence type="ECO:0000313" key="7">
    <source>
        <dbReference type="EMBL" id="MBQ0935996.1"/>
    </source>
</evidence>
<feature type="domain" description="DTW" evidence="6">
    <location>
        <begin position="15"/>
        <end position="219"/>
    </location>
</feature>
<dbReference type="Proteomes" id="UP000672097">
    <property type="component" value="Unassembled WGS sequence"/>
</dbReference>
<evidence type="ECO:0000256" key="1">
    <source>
        <dbReference type="ARBA" id="ARBA00012386"/>
    </source>
</evidence>
<sequence>MTTLPHLSPARSPTRRPTCPRCSRPLRACLCPWVRPTPNQARVLILQHPLEAGQAKGSATLLRLSLARAQWEVGEQFDEAALQQWLGPPGQAVLLYPATPPAEPRSLDVADATAMRHFTPSASTNLSQLCLVVLDATWRKSRKLLHCNPLLGTLPRLSLQAPPPSLYAPLRKAQQPQHQRSTLEATALALQQLEGDAARYQPLLAAFAGFVAAQGEFAAQS</sequence>
<dbReference type="SMART" id="SM01144">
    <property type="entry name" value="DTW"/>
    <property type="match status" value="1"/>
</dbReference>
<evidence type="ECO:0000259" key="6">
    <source>
        <dbReference type="SMART" id="SM01144"/>
    </source>
</evidence>
<reference evidence="7 8" key="1">
    <citation type="submission" date="2021-04" db="EMBL/GenBank/DDBJ databases">
        <title>The genome sequence of type strain Ideonella paludis KCTC 32238.</title>
        <authorList>
            <person name="Liu Y."/>
        </authorList>
    </citation>
    <scope>NUCLEOTIDE SEQUENCE [LARGE SCALE GENOMIC DNA]</scope>
    <source>
        <strain evidence="7 8">KCTC 32238</strain>
    </source>
</reference>
<gene>
    <name evidence="7" type="ORF">KAK11_11720</name>
</gene>
<keyword evidence="2" id="KW-0808">Transferase</keyword>
<dbReference type="PANTHER" id="PTHR21392:SF0">
    <property type="entry name" value="TRNA-URIDINE AMINOCARBOXYPROPYLTRANSFERASE 2"/>
    <property type="match status" value="1"/>
</dbReference>
<accession>A0ABS5DXX2</accession>
<dbReference type="EMBL" id="JAGQDG010000004">
    <property type="protein sequence ID" value="MBQ0935996.1"/>
    <property type="molecule type" value="Genomic_DNA"/>
</dbReference>
<comment type="similarity">
    <text evidence="5">Belongs to the TDD superfamily. DTWD2 family.</text>
</comment>
<evidence type="ECO:0000256" key="2">
    <source>
        <dbReference type="ARBA" id="ARBA00022679"/>
    </source>
</evidence>
<evidence type="ECO:0000256" key="5">
    <source>
        <dbReference type="ARBA" id="ARBA00034489"/>
    </source>
</evidence>
<evidence type="ECO:0000256" key="4">
    <source>
        <dbReference type="ARBA" id="ARBA00022694"/>
    </source>
</evidence>
<keyword evidence="4" id="KW-0819">tRNA processing</keyword>
<dbReference type="InterPro" id="IPR039262">
    <property type="entry name" value="DTWD2/TAPT"/>
</dbReference>
<evidence type="ECO:0000313" key="8">
    <source>
        <dbReference type="Proteomes" id="UP000672097"/>
    </source>
</evidence>
<keyword evidence="3" id="KW-0949">S-adenosyl-L-methionine</keyword>
<dbReference type="RefSeq" id="WP_210809306.1">
    <property type="nucleotide sequence ID" value="NZ_JAGQDG010000004.1"/>
</dbReference>
<dbReference type="InterPro" id="IPR005636">
    <property type="entry name" value="DTW"/>
</dbReference>
<protein>
    <recommendedName>
        <fullName evidence="1">tRNA-uridine aminocarboxypropyltransferase</fullName>
        <ecNumber evidence="1">2.5.1.25</ecNumber>
    </recommendedName>
</protein>
<proteinExistence type="inferred from homology"/>
<keyword evidence="8" id="KW-1185">Reference proteome</keyword>
<name>A0ABS5DXX2_9BURK</name>
<organism evidence="7 8">
    <name type="scientific">Ideonella paludis</name>
    <dbReference type="NCBI Taxonomy" id="1233411"/>
    <lineage>
        <taxon>Bacteria</taxon>
        <taxon>Pseudomonadati</taxon>
        <taxon>Pseudomonadota</taxon>
        <taxon>Betaproteobacteria</taxon>
        <taxon>Burkholderiales</taxon>
        <taxon>Sphaerotilaceae</taxon>
        <taxon>Ideonella</taxon>
    </lineage>
</organism>
<dbReference type="Pfam" id="PF03942">
    <property type="entry name" value="DTW"/>
    <property type="match status" value="1"/>
</dbReference>
<comment type="caution">
    <text evidence="7">The sequence shown here is derived from an EMBL/GenBank/DDBJ whole genome shotgun (WGS) entry which is preliminary data.</text>
</comment>
<dbReference type="EC" id="2.5.1.25" evidence="1"/>